<evidence type="ECO:0000313" key="1">
    <source>
        <dbReference type="EMBL" id="SHH68864.1"/>
    </source>
</evidence>
<protein>
    <submittedName>
        <fullName evidence="1">Four helix bundle protein</fullName>
    </submittedName>
</protein>
<name>A0A1M5V149_9FIRM</name>
<keyword evidence="2" id="KW-1185">Reference proteome</keyword>
<dbReference type="AlphaFoldDB" id="A0A1M5V149"/>
<dbReference type="OrthoDB" id="160990at2"/>
<dbReference type="EMBL" id="FQXO01000046">
    <property type="protein sequence ID" value="SHH68864.1"/>
    <property type="molecule type" value="Genomic_DNA"/>
</dbReference>
<dbReference type="SUPFAM" id="SSF158446">
    <property type="entry name" value="IVS-encoded protein-like"/>
    <property type="match status" value="1"/>
</dbReference>
<reference evidence="2" key="1">
    <citation type="submission" date="2016-11" db="EMBL/GenBank/DDBJ databases">
        <authorList>
            <person name="Varghese N."/>
            <person name="Submissions S."/>
        </authorList>
    </citation>
    <scope>NUCLEOTIDE SEQUENCE [LARGE SCALE GENOMIC DNA]</scope>
    <source>
        <strain evidence="2">DSM 13643</strain>
    </source>
</reference>
<dbReference type="InterPro" id="IPR012657">
    <property type="entry name" value="23S_rRNA-intervening_sequence"/>
</dbReference>
<organism evidence="1 2">
    <name type="scientific">Caloranaerobacter azorensis DSM 13643</name>
    <dbReference type="NCBI Taxonomy" id="1121264"/>
    <lineage>
        <taxon>Bacteria</taxon>
        <taxon>Bacillati</taxon>
        <taxon>Bacillota</taxon>
        <taxon>Tissierellia</taxon>
        <taxon>Tissierellales</taxon>
        <taxon>Thermohalobacteraceae</taxon>
        <taxon>Caloranaerobacter</taxon>
    </lineage>
</organism>
<dbReference type="PANTHER" id="PTHR38471:SF2">
    <property type="entry name" value="FOUR HELIX BUNDLE PROTEIN"/>
    <property type="match status" value="1"/>
</dbReference>
<dbReference type="RefSeq" id="WP_073196918.1">
    <property type="nucleotide sequence ID" value="NZ_FQXO01000046.1"/>
</dbReference>
<dbReference type="CDD" id="cd16377">
    <property type="entry name" value="23S_rRNA_IVP_like"/>
    <property type="match status" value="1"/>
</dbReference>
<dbReference type="Proteomes" id="UP000183967">
    <property type="component" value="Unassembled WGS sequence"/>
</dbReference>
<dbReference type="Pfam" id="PF05635">
    <property type="entry name" value="23S_rRNA_IVP"/>
    <property type="match status" value="1"/>
</dbReference>
<dbReference type="NCBIfam" id="TIGR02436">
    <property type="entry name" value="four helix bundle protein"/>
    <property type="match status" value="1"/>
</dbReference>
<dbReference type="InterPro" id="IPR036583">
    <property type="entry name" value="23S_rRNA_IVS_sf"/>
</dbReference>
<dbReference type="Gene3D" id="1.20.1440.60">
    <property type="entry name" value="23S rRNA-intervening sequence"/>
    <property type="match status" value="1"/>
</dbReference>
<evidence type="ECO:0000313" key="2">
    <source>
        <dbReference type="Proteomes" id="UP000183967"/>
    </source>
</evidence>
<proteinExistence type="predicted"/>
<dbReference type="PANTHER" id="PTHR38471">
    <property type="entry name" value="FOUR HELIX BUNDLE PROTEIN"/>
    <property type="match status" value="1"/>
</dbReference>
<sequence>MNKNQSINIKDFRNLKVWQKAIELSDSIYEISNDFPKFEQYAIKSQIIRSCTSISANIAEGNSQFSLKRELNHINIAIGSVMETRNWLIIASRRKYITQEQFNEIDAKIEEIAKMLYGYRKKLLIYLENESEDE</sequence>
<gene>
    <name evidence="1" type="ORF">SAMN02745135_01681</name>
</gene>
<accession>A0A1M5V149</accession>